<sequence>MMPHASEIERRAATEQQLHQDVTIEAWAKARRWAEIRARQAEAVQARAEATAAPPEDTVPAVPAASVPPPSPRPAPVTPAADPECANVDDQELVLENLTREQVLDSRTRAAHDHQIVHDHIARYGEHSAQRLFTRAFVATVQRLSGLRHLDLGYTLWGQA</sequence>
<dbReference type="AlphaFoldDB" id="A0A9X2LIZ0"/>
<protein>
    <submittedName>
        <fullName evidence="2">Uncharacterized protein</fullName>
    </submittedName>
</protein>
<accession>A0A9X2LIZ0</accession>
<feature type="compositionally biased region" description="Pro residues" evidence="1">
    <location>
        <begin position="66"/>
        <end position="77"/>
    </location>
</feature>
<feature type="region of interest" description="Disordered" evidence="1">
    <location>
        <begin position="45"/>
        <end position="84"/>
    </location>
</feature>
<dbReference type="Proteomes" id="UP001142374">
    <property type="component" value="Unassembled WGS sequence"/>
</dbReference>
<dbReference type="RefSeq" id="WP_168091507.1">
    <property type="nucleotide sequence ID" value="NZ_JAATER010000027.1"/>
</dbReference>
<evidence type="ECO:0000313" key="2">
    <source>
        <dbReference type="EMBL" id="MCQ8772075.1"/>
    </source>
</evidence>
<evidence type="ECO:0000313" key="3">
    <source>
        <dbReference type="Proteomes" id="UP001142374"/>
    </source>
</evidence>
<name>A0A9X2LIZ0_9ACTN</name>
<keyword evidence="3" id="KW-1185">Reference proteome</keyword>
<organism evidence="2 3">
    <name type="scientific">Streptomyces telluris</name>
    <dbReference type="NCBI Taxonomy" id="2720021"/>
    <lineage>
        <taxon>Bacteria</taxon>
        <taxon>Bacillati</taxon>
        <taxon>Actinomycetota</taxon>
        <taxon>Actinomycetes</taxon>
        <taxon>Kitasatosporales</taxon>
        <taxon>Streptomycetaceae</taxon>
        <taxon>Streptomyces</taxon>
    </lineage>
</organism>
<dbReference type="EMBL" id="JANIID010000018">
    <property type="protein sequence ID" value="MCQ8772075.1"/>
    <property type="molecule type" value="Genomic_DNA"/>
</dbReference>
<reference evidence="2" key="1">
    <citation type="submission" date="2022-06" db="EMBL/GenBank/DDBJ databases">
        <title>WGS of actinobacteria.</title>
        <authorList>
            <person name="Thawai C."/>
        </authorList>
    </citation>
    <scope>NUCLEOTIDE SEQUENCE</scope>
    <source>
        <strain evidence="2">AA8</strain>
    </source>
</reference>
<feature type="compositionally biased region" description="Low complexity" evidence="1">
    <location>
        <begin position="45"/>
        <end position="65"/>
    </location>
</feature>
<gene>
    <name evidence="2" type="ORF">NQU55_20200</name>
</gene>
<proteinExistence type="predicted"/>
<comment type="caution">
    <text evidence="2">The sequence shown here is derived from an EMBL/GenBank/DDBJ whole genome shotgun (WGS) entry which is preliminary data.</text>
</comment>
<evidence type="ECO:0000256" key="1">
    <source>
        <dbReference type="SAM" id="MobiDB-lite"/>
    </source>
</evidence>